<dbReference type="Gene3D" id="3.40.50.11290">
    <property type="match status" value="1"/>
</dbReference>
<protein>
    <submittedName>
        <fullName evidence="2">Circularly permuted type 2 ATP-grasp protein</fullName>
    </submittedName>
</protein>
<evidence type="ECO:0000313" key="2">
    <source>
        <dbReference type="EMBL" id="QQZ51061.1"/>
    </source>
</evidence>
<accession>A0A974S9N2</accession>
<reference evidence="2" key="1">
    <citation type="submission" date="2021-01" db="EMBL/GenBank/DDBJ databases">
        <title>Genome sequence of Phenylobacterium sp. 20VBR1 isolated from a valley glaceir, Ny-Alesund, Svalbard.</title>
        <authorList>
            <person name="Thomas F.A."/>
            <person name="Krishnan K.P."/>
            <person name="Sinha R.K."/>
        </authorList>
    </citation>
    <scope>NUCLEOTIDE SEQUENCE</scope>
    <source>
        <strain evidence="2">20VBR1</strain>
    </source>
</reference>
<gene>
    <name evidence="2" type="ORF">JKL49_07765</name>
</gene>
<proteinExistence type="predicted"/>
<dbReference type="Pfam" id="PF14403">
    <property type="entry name" value="CP_ATPgrasp_2"/>
    <property type="match status" value="1"/>
</dbReference>
<dbReference type="EMBL" id="CP068570">
    <property type="protein sequence ID" value="QQZ51061.1"/>
    <property type="molecule type" value="Genomic_DNA"/>
</dbReference>
<name>A0A974S9N2_9CAUL</name>
<sequence>MSYRIYGEESERSWPLNPLPLILGQKEWAQIARGGAAGDPDGSAAGRPLWRGQAGSRWIAAGRRPDRQRRFRARHAGVSPGGRHLQIYAADLGRGPDGRWWVLDDRTQARRGRLRPGEPAGFEPRLSQPLQRHERRAPGAFFDGFRRGLAAAADRTDPRICLLSPGPFSETYFEQAHLARYLGFLLVEGDDLVARTGGSMCAPSPG</sequence>
<dbReference type="PANTHER" id="PTHR34595:SF2">
    <property type="entry name" value="BLR2978 PROTEIN"/>
    <property type="match status" value="1"/>
</dbReference>
<evidence type="ECO:0000259" key="1">
    <source>
        <dbReference type="Pfam" id="PF14403"/>
    </source>
</evidence>
<dbReference type="AlphaFoldDB" id="A0A974S9N2"/>
<dbReference type="PANTHER" id="PTHR34595">
    <property type="entry name" value="BLR5612 PROTEIN"/>
    <property type="match status" value="1"/>
</dbReference>
<organism evidence="2">
    <name type="scientific">Phenylobacterium glaciei</name>
    <dbReference type="NCBI Taxonomy" id="2803784"/>
    <lineage>
        <taxon>Bacteria</taxon>
        <taxon>Pseudomonadati</taxon>
        <taxon>Pseudomonadota</taxon>
        <taxon>Alphaproteobacteria</taxon>
        <taxon>Caulobacterales</taxon>
        <taxon>Caulobacteraceae</taxon>
        <taxon>Phenylobacterium</taxon>
    </lineage>
</organism>
<feature type="domain" description="Circularly permuted ATP-grasp type 2" evidence="1">
    <location>
        <begin position="68"/>
        <end position="197"/>
    </location>
</feature>
<dbReference type="InterPro" id="IPR051680">
    <property type="entry name" value="ATP-dep_Glu-Cys_Ligase-2"/>
</dbReference>
<dbReference type="InterPro" id="IPR025841">
    <property type="entry name" value="CP_ATPgrasp_2"/>
</dbReference>